<gene>
    <name evidence="2" type="ORF">RYS15_02580</name>
</gene>
<keyword evidence="3" id="KW-1185">Reference proteome</keyword>
<dbReference type="InterPro" id="IPR036444">
    <property type="entry name" value="PLipase_A2_dom_sf"/>
</dbReference>
<organism evidence="2 3">
    <name type="scientific">Marinobacter xestospongiae</name>
    <dbReference type="NCBI Taxonomy" id="994319"/>
    <lineage>
        <taxon>Bacteria</taxon>
        <taxon>Pseudomonadati</taxon>
        <taxon>Pseudomonadota</taxon>
        <taxon>Gammaproteobacteria</taxon>
        <taxon>Pseudomonadales</taxon>
        <taxon>Marinobacteraceae</taxon>
        <taxon>Marinobacter</taxon>
    </lineage>
</organism>
<accession>A0ABU3VTF4</accession>
<keyword evidence="1" id="KW-1133">Transmembrane helix</keyword>
<evidence type="ECO:0000313" key="2">
    <source>
        <dbReference type="EMBL" id="MDV2077545.1"/>
    </source>
</evidence>
<dbReference type="SUPFAM" id="SSF48619">
    <property type="entry name" value="Phospholipase A2, PLA2"/>
    <property type="match status" value="1"/>
</dbReference>
<protein>
    <submittedName>
        <fullName evidence="2">Uncharacterized protein</fullName>
    </submittedName>
</protein>
<dbReference type="RefSeq" id="WP_316972483.1">
    <property type="nucleotide sequence ID" value="NZ_JAWIIJ010000002.1"/>
</dbReference>
<keyword evidence="1" id="KW-0472">Membrane</keyword>
<evidence type="ECO:0000256" key="1">
    <source>
        <dbReference type="SAM" id="Phobius"/>
    </source>
</evidence>
<dbReference type="Proteomes" id="UP001269819">
    <property type="component" value="Unassembled WGS sequence"/>
</dbReference>
<proteinExistence type="predicted"/>
<keyword evidence="1" id="KW-0812">Transmembrane</keyword>
<feature type="transmembrane region" description="Helical" evidence="1">
    <location>
        <begin position="71"/>
        <end position="92"/>
    </location>
</feature>
<sequence>MEHPNGCGPAWMSRLWLTRKLQRLLFNWFFEASCNKHDQGYQQGGDEIRRFECDWKFFQAMRRDTLRQRGILRLVCWVMAVTFFALVRVGGWRHFNYTGRSN</sequence>
<reference evidence="2 3" key="1">
    <citation type="submission" date="2023-10" db="EMBL/GenBank/DDBJ databases">
        <title>Characteristics and mechanism of a salt-tolerant marine origin heterotrophic nitrifying- aerobic denitrifying bacteria Marinobacter xestospongiae HN1.</title>
        <authorList>
            <person name="Qi R."/>
        </authorList>
    </citation>
    <scope>NUCLEOTIDE SEQUENCE [LARGE SCALE GENOMIC DNA]</scope>
    <source>
        <strain evidence="2 3">HN1</strain>
    </source>
</reference>
<evidence type="ECO:0000313" key="3">
    <source>
        <dbReference type="Proteomes" id="UP001269819"/>
    </source>
</evidence>
<comment type="caution">
    <text evidence="2">The sequence shown here is derived from an EMBL/GenBank/DDBJ whole genome shotgun (WGS) entry which is preliminary data.</text>
</comment>
<dbReference type="EMBL" id="JAWIIJ010000002">
    <property type="protein sequence ID" value="MDV2077545.1"/>
    <property type="molecule type" value="Genomic_DNA"/>
</dbReference>
<name>A0ABU3VTF4_9GAMM</name>
<dbReference type="Gene3D" id="1.20.90.10">
    <property type="entry name" value="Phospholipase A2 domain"/>
    <property type="match status" value="1"/>
</dbReference>